<dbReference type="Proteomes" id="UP000186905">
    <property type="component" value="Unassembled WGS sequence"/>
</dbReference>
<organism evidence="2 3">
    <name type="scientific">Photobacterium proteolyticum</name>
    <dbReference type="NCBI Taxonomy" id="1903952"/>
    <lineage>
        <taxon>Bacteria</taxon>
        <taxon>Pseudomonadati</taxon>
        <taxon>Pseudomonadota</taxon>
        <taxon>Gammaproteobacteria</taxon>
        <taxon>Vibrionales</taxon>
        <taxon>Vibrionaceae</taxon>
        <taxon>Photobacterium</taxon>
    </lineage>
</organism>
<feature type="region of interest" description="Disordered" evidence="1">
    <location>
        <begin position="42"/>
        <end position="64"/>
    </location>
</feature>
<dbReference type="RefSeq" id="WP_075762945.1">
    <property type="nucleotide sequence ID" value="NZ_MJIL01000053.1"/>
</dbReference>
<gene>
    <name evidence="2" type="ORF">BIT28_26155</name>
</gene>
<evidence type="ECO:0000256" key="1">
    <source>
        <dbReference type="SAM" id="MobiDB-lite"/>
    </source>
</evidence>
<dbReference type="OrthoDB" id="5817571at2"/>
<comment type="caution">
    <text evidence="2">The sequence shown here is derived from an EMBL/GenBank/DDBJ whole genome shotgun (WGS) entry which is preliminary data.</text>
</comment>
<reference evidence="2 3" key="1">
    <citation type="submission" date="2016-09" db="EMBL/GenBank/DDBJ databases">
        <title>Photobacterium proteolyticum sp. nov. a protease producing bacterium isolated from ocean sediments of Laizhou Bay.</title>
        <authorList>
            <person name="Li Y."/>
        </authorList>
    </citation>
    <scope>NUCLEOTIDE SEQUENCE [LARGE SCALE GENOMIC DNA]</scope>
    <source>
        <strain evidence="2 3">13-12</strain>
    </source>
</reference>
<keyword evidence="3" id="KW-1185">Reference proteome</keyword>
<proteinExistence type="predicted"/>
<evidence type="ECO:0000313" key="2">
    <source>
        <dbReference type="EMBL" id="OLQ78807.1"/>
    </source>
</evidence>
<accession>A0A1Q9GUH0</accession>
<sequence>MDIERFAPNAGNTHPAVIQTLPTTVELTGFSGPRHYLEQQTTFDSTSRHQGNETPWVPPLDSQH</sequence>
<protein>
    <submittedName>
        <fullName evidence="2">Uncharacterized protein</fullName>
    </submittedName>
</protein>
<dbReference type="EMBL" id="MJIL01000053">
    <property type="protein sequence ID" value="OLQ78807.1"/>
    <property type="molecule type" value="Genomic_DNA"/>
</dbReference>
<dbReference type="AlphaFoldDB" id="A0A1Q9GUH0"/>
<name>A0A1Q9GUH0_9GAMM</name>
<evidence type="ECO:0000313" key="3">
    <source>
        <dbReference type="Proteomes" id="UP000186905"/>
    </source>
</evidence>